<dbReference type="SMART" id="SM00953">
    <property type="entry name" value="RES"/>
    <property type="match status" value="1"/>
</dbReference>
<organism evidence="2 3">
    <name type="scientific">Rhodopila globiformis</name>
    <name type="common">Rhodopseudomonas globiformis</name>
    <dbReference type="NCBI Taxonomy" id="1071"/>
    <lineage>
        <taxon>Bacteria</taxon>
        <taxon>Pseudomonadati</taxon>
        <taxon>Pseudomonadota</taxon>
        <taxon>Alphaproteobacteria</taxon>
        <taxon>Acetobacterales</taxon>
        <taxon>Acetobacteraceae</taxon>
        <taxon>Rhodopila</taxon>
    </lineage>
</organism>
<protein>
    <recommendedName>
        <fullName evidence="1">RES domain-containing protein</fullName>
    </recommendedName>
</protein>
<proteinExistence type="predicted"/>
<name>A0A2S6N4Y6_RHOGL</name>
<reference evidence="2 3" key="1">
    <citation type="journal article" date="2018" name="Arch. Microbiol.">
        <title>New insights into the metabolic potential of the phototrophic purple bacterium Rhodopila globiformis DSM 161(T) from its draft genome sequence and evidence for a vanadium-dependent nitrogenase.</title>
        <authorList>
            <person name="Imhoff J.F."/>
            <person name="Rahn T."/>
            <person name="Kunzel S."/>
            <person name="Neulinger S.C."/>
        </authorList>
    </citation>
    <scope>NUCLEOTIDE SEQUENCE [LARGE SCALE GENOMIC DNA]</scope>
    <source>
        <strain evidence="2 3">DSM 161</strain>
    </source>
</reference>
<dbReference type="InterPro" id="IPR014914">
    <property type="entry name" value="RES_dom"/>
</dbReference>
<dbReference type="Proteomes" id="UP000239724">
    <property type="component" value="Unassembled WGS sequence"/>
</dbReference>
<gene>
    <name evidence="2" type="ORF">CCS01_20895</name>
</gene>
<comment type="caution">
    <text evidence="2">The sequence shown here is derived from an EMBL/GenBank/DDBJ whole genome shotgun (WGS) entry which is preliminary data.</text>
</comment>
<accession>A0A2S6N4Y6</accession>
<dbReference type="Pfam" id="PF08808">
    <property type="entry name" value="RES"/>
    <property type="match status" value="1"/>
</dbReference>
<dbReference type="EMBL" id="NHRY01000223">
    <property type="protein sequence ID" value="PPQ29686.1"/>
    <property type="molecule type" value="Genomic_DNA"/>
</dbReference>
<dbReference type="OrthoDB" id="9795903at2"/>
<keyword evidence="3" id="KW-1185">Reference proteome</keyword>
<dbReference type="AlphaFoldDB" id="A0A2S6N4Y6"/>
<feature type="domain" description="RES" evidence="1">
    <location>
        <begin position="71"/>
        <end position="199"/>
    </location>
</feature>
<evidence type="ECO:0000313" key="3">
    <source>
        <dbReference type="Proteomes" id="UP000239724"/>
    </source>
</evidence>
<evidence type="ECO:0000313" key="2">
    <source>
        <dbReference type="EMBL" id="PPQ29686.1"/>
    </source>
</evidence>
<evidence type="ECO:0000259" key="1">
    <source>
        <dbReference type="SMART" id="SM00953"/>
    </source>
</evidence>
<sequence length="225" mass="24991">MDWPQAWRIIASRYPPINLFERLTPDPAVWDALVALEQMTNPRVRDEVGEIALVPPGERVSGPGASYVMASFTHVNRKGSRFSDGSFGVYYAAEGLETAIAETVFHFEAYARDSNDPPRMEDMRVLLGTAGGDFEDVAALDEPQRSQVLDPGGYAAAQAYGRALRDEGASGVVYPSVRHAGGTCIGAFRPRAVGIPRQERHLKYHWNGERVGRYFDYLRDAWIDL</sequence>